<evidence type="ECO:0000256" key="8">
    <source>
        <dbReference type="ARBA" id="ARBA00023112"/>
    </source>
</evidence>
<keyword evidence="2 13" id="KW-0813">Transport</keyword>
<dbReference type="PANTHER" id="PTHR43163">
    <property type="entry name" value="DIPEPTIDE TRANSPORT SYSTEM PERMEASE PROTEIN DPPB-RELATED"/>
    <property type="match status" value="1"/>
</dbReference>
<gene>
    <name evidence="15" type="ORF">OB236_01710</name>
</gene>
<dbReference type="CDD" id="cd06261">
    <property type="entry name" value="TM_PBP2"/>
    <property type="match status" value="1"/>
</dbReference>
<feature type="transmembrane region" description="Helical" evidence="13">
    <location>
        <begin position="7"/>
        <end position="28"/>
    </location>
</feature>
<keyword evidence="6 13" id="KW-1133">Transmembrane helix</keyword>
<proteinExistence type="inferred from homology"/>
<dbReference type="NCBIfam" id="NF045470">
    <property type="entry name" value="Opp2B"/>
    <property type="match status" value="1"/>
</dbReference>
<evidence type="ECO:0000256" key="11">
    <source>
        <dbReference type="ARBA" id="ARBA00038669"/>
    </source>
</evidence>
<keyword evidence="16" id="KW-1185">Reference proteome</keyword>
<protein>
    <recommendedName>
        <fullName evidence="12">Nickel import system permease protein NikB</fullName>
    </recommendedName>
</protein>
<evidence type="ECO:0000256" key="7">
    <source>
        <dbReference type="ARBA" id="ARBA00023065"/>
    </source>
</evidence>
<feature type="transmembrane region" description="Helical" evidence="13">
    <location>
        <begin position="100"/>
        <end position="125"/>
    </location>
</feature>
<evidence type="ECO:0000256" key="2">
    <source>
        <dbReference type="ARBA" id="ARBA00022448"/>
    </source>
</evidence>
<dbReference type="Proteomes" id="UP001652445">
    <property type="component" value="Unassembled WGS sequence"/>
</dbReference>
<evidence type="ECO:0000256" key="3">
    <source>
        <dbReference type="ARBA" id="ARBA00022475"/>
    </source>
</evidence>
<dbReference type="SUPFAM" id="SSF161098">
    <property type="entry name" value="MetI-like"/>
    <property type="match status" value="1"/>
</dbReference>
<organism evidence="15 16">
    <name type="scientific">Paenibacillus baimaensis</name>
    <dbReference type="NCBI Taxonomy" id="2982185"/>
    <lineage>
        <taxon>Bacteria</taxon>
        <taxon>Bacillati</taxon>
        <taxon>Bacillota</taxon>
        <taxon>Bacilli</taxon>
        <taxon>Bacillales</taxon>
        <taxon>Paenibacillaceae</taxon>
        <taxon>Paenibacillus</taxon>
    </lineage>
</organism>
<dbReference type="InterPro" id="IPR000515">
    <property type="entry name" value="MetI-like"/>
</dbReference>
<keyword evidence="5 13" id="KW-0812">Transmembrane</keyword>
<evidence type="ECO:0000256" key="10">
    <source>
        <dbReference type="ARBA" id="ARBA00024202"/>
    </source>
</evidence>
<evidence type="ECO:0000313" key="15">
    <source>
        <dbReference type="EMBL" id="MCU6790832.1"/>
    </source>
</evidence>
<reference evidence="15 16" key="1">
    <citation type="submission" date="2022-09" db="EMBL/GenBank/DDBJ databases">
        <authorList>
            <person name="Han X.L."/>
            <person name="Wang Q."/>
            <person name="Lu T."/>
        </authorList>
    </citation>
    <scope>NUCLEOTIDE SEQUENCE [LARGE SCALE GENOMIC DNA]</scope>
    <source>
        <strain evidence="15 16">WQ 127069</strain>
    </source>
</reference>
<dbReference type="RefSeq" id="WP_262682356.1">
    <property type="nucleotide sequence ID" value="NZ_JAOQIO010000006.1"/>
</dbReference>
<evidence type="ECO:0000256" key="13">
    <source>
        <dbReference type="RuleBase" id="RU363032"/>
    </source>
</evidence>
<comment type="subcellular location">
    <subcellularLocation>
        <location evidence="1 13">Cell membrane</location>
        <topology evidence="1 13">Multi-pass membrane protein</topology>
    </subcellularLocation>
</comment>
<dbReference type="EMBL" id="JAOQIO010000006">
    <property type="protein sequence ID" value="MCU6790832.1"/>
    <property type="molecule type" value="Genomic_DNA"/>
</dbReference>
<dbReference type="InterPro" id="IPR045621">
    <property type="entry name" value="BPD_transp_1_N"/>
</dbReference>
<comment type="similarity">
    <text evidence="10">Belongs to the binding-protein-dependent transport system permease family. OppBC subfamily.</text>
</comment>
<evidence type="ECO:0000313" key="16">
    <source>
        <dbReference type="Proteomes" id="UP001652445"/>
    </source>
</evidence>
<dbReference type="Pfam" id="PF19300">
    <property type="entry name" value="BPD_transp_1_N"/>
    <property type="match status" value="1"/>
</dbReference>
<evidence type="ECO:0000256" key="9">
    <source>
        <dbReference type="ARBA" id="ARBA00023136"/>
    </source>
</evidence>
<feature type="transmembrane region" description="Helical" evidence="13">
    <location>
        <begin position="137"/>
        <end position="156"/>
    </location>
</feature>
<comment type="caution">
    <text evidence="15">The sequence shown here is derived from an EMBL/GenBank/DDBJ whole genome shotgun (WGS) entry which is preliminary data.</text>
</comment>
<dbReference type="Pfam" id="PF00528">
    <property type="entry name" value="BPD_transp_1"/>
    <property type="match status" value="1"/>
</dbReference>
<dbReference type="PROSITE" id="PS50928">
    <property type="entry name" value="ABC_TM1"/>
    <property type="match status" value="1"/>
</dbReference>
<evidence type="ECO:0000259" key="14">
    <source>
        <dbReference type="PROSITE" id="PS50928"/>
    </source>
</evidence>
<dbReference type="InterPro" id="IPR050045">
    <property type="entry name" value="Opp2B"/>
</dbReference>
<keyword evidence="9 13" id="KW-0472">Membrane</keyword>
<sequence>MLYVFRRITAAIPVLIGISLIAFMLNLVSPGDPAVEALSLSGIKEPTEQEVAVKREELGLNDPIPVQYGRWLNRAVQGDLGTSYMTKDSVSGEIIRRLPVTLSVALLAVVLAVGTGIPAGMLMALKKNGWIDHAGRAAAMLLVSIPGFWMAILLITLFSEKLHLLPTSGYGTWKHLVMPAIVLASGTSAVLMRLTRSTLLETMNHNYILTARAKGLREGNIVTWHALRNALIPLVTVIGTYFGAIMGGSVIVEVIFALPGIGRFAIEGILRRDYPVIQGYVVFTGFVYVVFNLLTDFSYLIIHPQMRLGGKLK</sequence>
<feature type="transmembrane region" description="Helical" evidence="13">
    <location>
        <begin position="231"/>
        <end position="257"/>
    </location>
</feature>
<keyword evidence="4" id="KW-0533">Nickel</keyword>
<feature type="transmembrane region" description="Helical" evidence="13">
    <location>
        <begin position="176"/>
        <end position="194"/>
    </location>
</feature>
<feature type="transmembrane region" description="Helical" evidence="13">
    <location>
        <begin position="277"/>
        <end position="302"/>
    </location>
</feature>
<accession>A0ABT2U875</accession>
<comment type="subunit">
    <text evidence="11">The complex is composed of two ATP-binding proteins (NikD and NikE), two transmembrane proteins (NikB and NikC) and a solute-binding protein (NikA).</text>
</comment>
<evidence type="ECO:0000256" key="12">
    <source>
        <dbReference type="ARBA" id="ARBA00044774"/>
    </source>
</evidence>
<dbReference type="PANTHER" id="PTHR43163:SF6">
    <property type="entry name" value="DIPEPTIDE TRANSPORT SYSTEM PERMEASE PROTEIN DPPB-RELATED"/>
    <property type="match status" value="1"/>
</dbReference>
<keyword evidence="3" id="KW-1003">Cell membrane</keyword>
<keyword evidence="7" id="KW-0406">Ion transport</keyword>
<evidence type="ECO:0000256" key="4">
    <source>
        <dbReference type="ARBA" id="ARBA00022596"/>
    </source>
</evidence>
<evidence type="ECO:0000256" key="6">
    <source>
        <dbReference type="ARBA" id="ARBA00022989"/>
    </source>
</evidence>
<name>A0ABT2U875_9BACL</name>
<evidence type="ECO:0000256" key="1">
    <source>
        <dbReference type="ARBA" id="ARBA00004651"/>
    </source>
</evidence>
<evidence type="ECO:0000256" key="5">
    <source>
        <dbReference type="ARBA" id="ARBA00022692"/>
    </source>
</evidence>
<feature type="domain" description="ABC transmembrane type-1" evidence="14">
    <location>
        <begin position="98"/>
        <end position="299"/>
    </location>
</feature>
<keyword evidence="8" id="KW-0921">Nickel transport</keyword>
<dbReference type="Gene3D" id="1.10.3720.10">
    <property type="entry name" value="MetI-like"/>
    <property type="match status" value="1"/>
</dbReference>
<dbReference type="InterPro" id="IPR035906">
    <property type="entry name" value="MetI-like_sf"/>
</dbReference>